<evidence type="ECO:0000259" key="1">
    <source>
        <dbReference type="Pfam" id="PF00723"/>
    </source>
</evidence>
<feature type="domain" description="Trehalase-like N-terminal" evidence="2">
    <location>
        <begin position="10"/>
        <end position="142"/>
    </location>
</feature>
<proteinExistence type="predicted"/>
<dbReference type="EMBL" id="AP027728">
    <property type="protein sequence ID" value="BDZ40191.1"/>
    <property type="molecule type" value="Genomic_DNA"/>
</dbReference>
<keyword evidence="4" id="KW-1185">Reference proteome</keyword>
<dbReference type="PANTHER" id="PTHR31616:SF0">
    <property type="entry name" value="GLUCAN 1,4-ALPHA-GLUCOSIDASE"/>
    <property type="match status" value="1"/>
</dbReference>
<gene>
    <name evidence="3" type="ORF">GCM10025863_28050</name>
</gene>
<protein>
    <submittedName>
        <fullName evidence="3">Glycoside hydrolase family 15</fullName>
    </submittedName>
</protein>
<dbReference type="SUPFAM" id="SSF48208">
    <property type="entry name" value="Six-hairpin glycosidases"/>
    <property type="match status" value="1"/>
</dbReference>
<dbReference type="PANTHER" id="PTHR31616">
    <property type="entry name" value="TREHALASE"/>
    <property type="match status" value="1"/>
</dbReference>
<dbReference type="Proteomes" id="UP001321543">
    <property type="component" value="Chromosome"/>
</dbReference>
<dbReference type="InterPro" id="IPR008928">
    <property type="entry name" value="6-hairpin_glycosidase_sf"/>
</dbReference>
<reference evidence="4" key="1">
    <citation type="journal article" date="2019" name="Int. J. Syst. Evol. Microbiol.">
        <title>The Global Catalogue of Microorganisms (GCM) 10K type strain sequencing project: providing services to taxonomists for standard genome sequencing and annotation.</title>
        <authorList>
            <consortium name="The Broad Institute Genomics Platform"/>
            <consortium name="The Broad Institute Genome Sequencing Center for Infectious Disease"/>
            <person name="Wu L."/>
            <person name="Ma J."/>
        </authorList>
    </citation>
    <scope>NUCLEOTIDE SEQUENCE [LARGE SCALE GENOMIC DNA]</scope>
    <source>
        <strain evidence="4">NBRC 106310</strain>
    </source>
</reference>
<evidence type="ECO:0000313" key="4">
    <source>
        <dbReference type="Proteomes" id="UP001321543"/>
    </source>
</evidence>
<sequence>MGDGARLPDMAMRIEDYALLSNCRTAALVSREGSIDWLCLPRLDSPSTFGGLLGDDSHGRWALRPADPDATVTRRYDRDTFVLITRWRTADAVAEVHDFMPIDPDPAVDVRRTDLIRRVVGIEGVMRFEQQLSIRFDYARAMPWVRQTGTDEHPQLVAMAGPDAVILRGAALKAADHQHSGEVTVAAGETRDLQLTWFPSHRTAPDPLDVDDVLARTKHWWQSWADRVEHSGPHHEQVVRSLLILRALTNHETGGIAAAATMALPEEIGGERNWDYRYVWLRDAALTLEALLDHGFLALAERWREWLLRAVAGDPADLQIMYGLAGERDLTERTLSSLPGFEASAPVRVGNGAAAQYQADVVGEVLVTLSAARSAGLKESKFSWPLERQLLRFAAEQIDRPDNGLWEIRGDTHMFTHSRAMMWAAFDRGVRAVEEFGLDGPVDTWRELRARMREEIDREGVRNGHFTQYYGTDEVDASLLLLGEVGYCRPDDPRMLATVERIEQTLMRDGLLHRYRTDTGVDGLAGSESPFLACSFWLVEQYAATGRLDDANELMDRLCSLTNDVGMLSEEYDPRENRQVGNTPQAFSHLALVRAADALTRTELRPR</sequence>
<dbReference type="InterPro" id="IPR012341">
    <property type="entry name" value="6hp_glycosidase-like_sf"/>
</dbReference>
<name>A0ABN6X666_9MICO</name>
<dbReference type="InterPro" id="IPR045582">
    <property type="entry name" value="Trehalase-like_N"/>
</dbReference>
<dbReference type="Pfam" id="PF19291">
    <property type="entry name" value="TREH_N"/>
    <property type="match status" value="1"/>
</dbReference>
<dbReference type="InterPro" id="IPR011613">
    <property type="entry name" value="GH15-like"/>
</dbReference>
<dbReference type="Pfam" id="PF00723">
    <property type="entry name" value="Glyco_hydro_15"/>
    <property type="match status" value="1"/>
</dbReference>
<organism evidence="3 4">
    <name type="scientific">Microbacterium suwonense</name>
    <dbReference type="NCBI Taxonomy" id="683047"/>
    <lineage>
        <taxon>Bacteria</taxon>
        <taxon>Bacillati</taxon>
        <taxon>Actinomycetota</taxon>
        <taxon>Actinomycetes</taxon>
        <taxon>Micrococcales</taxon>
        <taxon>Microbacteriaceae</taxon>
        <taxon>Microbacterium</taxon>
    </lineage>
</organism>
<dbReference type="GO" id="GO:0016787">
    <property type="term" value="F:hydrolase activity"/>
    <property type="evidence" value="ECO:0007669"/>
    <property type="project" value="UniProtKB-KW"/>
</dbReference>
<keyword evidence="3" id="KW-0378">Hydrolase</keyword>
<dbReference type="Gene3D" id="1.50.10.10">
    <property type="match status" value="1"/>
</dbReference>
<evidence type="ECO:0000313" key="3">
    <source>
        <dbReference type="EMBL" id="BDZ40191.1"/>
    </source>
</evidence>
<evidence type="ECO:0000259" key="2">
    <source>
        <dbReference type="Pfam" id="PF19291"/>
    </source>
</evidence>
<accession>A0ABN6X666</accession>
<feature type="domain" description="GH15-like" evidence="1">
    <location>
        <begin position="233"/>
        <end position="596"/>
    </location>
</feature>